<evidence type="ECO:0000313" key="2">
    <source>
        <dbReference type="EMBL" id="TDY59880.1"/>
    </source>
</evidence>
<keyword evidence="1" id="KW-0812">Transmembrane</keyword>
<organism evidence="2 3">
    <name type="scientific">Aminivibrio pyruvatiphilus</name>
    <dbReference type="NCBI Taxonomy" id="1005740"/>
    <lineage>
        <taxon>Bacteria</taxon>
        <taxon>Thermotogati</taxon>
        <taxon>Synergistota</taxon>
        <taxon>Synergistia</taxon>
        <taxon>Synergistales</taxon>
        <taxon>Aminobacteriaceae</taxon>
        <taxon>Aminivibrio</taxon>
    </lineage>
</organism>
<dbReference type="AlphaFoldDB" id="A0A4R8M3X5"/>
<evidence type="ECO:0000256" key="1">
    <source>
        <dbReference type="SAM" id="Phobius"/>
    </source>
</evidence>
<evidence type="ECO:0000313" key="3">
    <source>
        <dbReference type="Proteomes" id="UP000295066"/>
    </source>
</evidence>
<keyword evidence="1" id="KW-1133">Transmembrane helix</keyword>
<keyword evidence="3" id="KW-1185">Reference proteome</keyword>
<accession>A0A4R8M3X5</accession>
<evidence type="ECO:0008006" key="4">
    <source>
        <dbReference type="Google" id="ProtNLM"/>
    </source>
</evidence>
<protein>
    <recommendedName>
        <fullName evidence="4">PH (Pleckstrin Homology) domain-containing protein</fullName>
    </recommendedName>
</protein>
<proteinExistence type="predicted"/>
<keyword evidence="1" id="KW-0472">Membrane</keyword>
<dbReference type="Proteomes" id="UP000295066">
    <property type="component" value="Unassembled WGS sequence"/>
</dbReference>
<comment type="caution">
    <text evidence="2">The sequence shown here is derived from an EMBL/GenBank/DDBJ whole genome shotgun (WGS) entry which is preliminary data.</text>
</comment>
<feature type="transmembrane region" description="Helical" evidence="1">
    <location>
        <begin position="43"/>
        <end position="62"/>
    </location>
</feature>
<sequence>MSNPKIFSGSGLPFPRWMRGAGLLTGFFLLSDGLRRFLSGGGGLSAFLPYLLVGSACVYVAGYDKKITLSDRGFVRQTLFWGRGRTDILPWNEMEEMILMPAAKGTGVLFPMKDRGWRAFFPDATEADLRAAAEEYRPDLPVSTGAGHR</sequence>
<dbReference type="RefSeq" id="WP_133957724.1">
    <property type="nucleotide sequence ID" value="NZ_SORI01000010.1"/>
</dbReference>
<gene>
    <name evidence="2" type="ORF">C8D99_1106</name>
</gene>
<reference evidence="2 3" key="1">
    <citation type="submission" date="2019-03" db="EMBL/GenBank/DDBJ databases">
        <title>Genomic Encyclopedia of Type Strains, Phase IV (KMG-IV): sequencing the most valuable type-strain genomes for metagenomic binning, comparative biology and taxonomic classification.</title>
        <authorList>
            <person name="Goeker M."/>
        </authorList>
    </citation>
    <scope>NUCLEOTIDE SEQUENCE [LARGE SCALE GENOMIC DNA]</scope>
    <source>
        <strain evidence="2 3">DSM 25964</strain>
    </source>
</reference>
<name>A0A4R8M3X5_9BACT</name>
<dbReference type="EMBL" id="SORI01000010">
    <property type="protein sequence ID" value="TDY59880.1"/>
    <property type="molecule type" value="Genomic_DNA"/>
</dbReference>
<dbReference type="OrthoDB" id="5315at2"/>